<accession>A0A4D6LH78</accession>
<reference evidence="1 2" key="1">
    <citation type="submission" date="2019-04" db="EMBL/GenBank/DDBJ databases">
        <title>An improved genome assembly and genetic linkage map for asparagus bean, Vigna unguiculata ssp. sesquipedialis.</title>
        <authorList>
            <person name="Xia Q."/>
            <person name="Zhang R."/>
            <person name="Dong Y."/>
        </authorList>
    </citation>
    <scope>NUCLEOTIDE SEQUENCE [LARGE SCALE GENOMIC DNA]</scope>
    <source>
        <tissue evidence="1">Leaf</tissue>
    </source>
</reference>
<name>A0A4D6LH78_VIGUN</name>
<keyword evidence="2" id="KW-1185">Reference proteome</keyword>
<dbReference type="EMBL" id="CP039347">
    <property type="protein sequence ID" value="QCD87951.1"/>
    <property type="molecule type" value="Genomic_DNA"/>
</dbReference>
<protein>
    <submittedName>
        <fullName evidence="1">Uncharacterized protein</fullName>
    </submittedName>
</protein>
<dbReference type="Proteomes" id="UP000501690">
    <property type="component" value="Linkage Group LG3"/>
</dbReference>
<sequence length="91" mass="9968">MNLPAHGTTSPDLSVEALLKQHTKQTKDNSISAWLDPHAARRNCSRPLGGTSSPPSARDLPASLFYRYRLAEHVLPSLSTALSHVKPIAWQ</sequence>
<dbReference type="AlphaFoldDB" id="A0A4D6LH78"/>
<evidence type="ECO:0000313" key="1">
    <source>
        <dbReference type="EMBL" id="QCD87951.1"/>
    </source>
</evidence>
<gene>
    <name evidence="1" type="ORF">DEO72_LG3g2491</name>
</gene>
<organism evidence="1 2">
    <name type="scientific">Vigna unguiculata</name>
    <name type="common">Cowpea</name>
    <dbReference type="NCBI Taxonomy" id="3917"/>
    <lineage>
        <taxon>Eukaryota</taxon>
        <taxon>Viridiplantae</taxon>
        <taxon>Streptophyta</taxon>
        <taxon>Embryophyta</taxon>
        <taxon>Tracheophyta</taxon>
        <taxon>Spermatophyta</taxon>
        <taxon>Magnoliopsida</taxon>
        <taxon>eudicotyledons</taxon>
        <taxon>Gunneridae</taxon>
        <taxon>Pentapetalae</taxon>
        <taxon>rosids</taxon>
        <taxon>fabids</taxon>
        <taxon>Fabales</taxon>
        <taxon>Fabaceae</taxon>
        <taxon>Papilionoideae</taxon>
        <taxon>50 kb inversion clade</taxon>
        <taxon>NPAAA clade</taxon>
        <taxon>indigoferoid/millettioid clade</taxon>
        <taxon>Phaseoleae</taxon>
        <taxon>Vigna</taxon>
    </lineage>
</organism>
<evidence type="ECO:0000313" key="2">
    <source>
        <dbReference type="Proteomes" id="UP000501690"/>
    </source>
</evidence>
<proteinExistence type="predicted"/>